<dbReference type="EMBL" id="AP021858">
    <property type="protein sequence ID" value="BBO24859.1"/>
    <property type="molecule type" value="Genomic_DNA"/>
</dbReference>
<evidence type="ECO:0000313" key="2">
    <source>
        <dbReference type="Proteomes" id="UP000662873"/>
    </source>
</evidence>
<dbReference type="Proteomes" id="UP000662873">
    <property type="component" value="Chromosome"/>
</dbReference>
<name>A0A809RBP6_9BACT</name>
<gene>
    <name evidence="1" type="ORF">NPRO_24540</name>
</gene>
<sequence>MTPLQRRFKYVIERLGDPFEVDAQQRMGVFAVLAGAKASDLLTAAEQQGAAMPMYLAYVPFDDTTALSETVAWNGRSLAVAKAIDCSFQGATIVRILALT</sequence>
<dbReference type="AlphaFoldDB" id="A0A809RBP6"/>
<evidence type="ECO:0000313" key="1">
    <source>
        <dbReference type="EMBL" id="BBO24859.1"/>
    </source>
</evidence>
<accession>A0A809RBP6</accession>
<dbReference type="KEGG" id="npy:NPRO_24540"/>
<organism evidence="1 2">
    <name type="scientific">Candidatus Nitrosymbiomonas proteolyticus</name>
    <dbReference type="NCBI Taxonomy" id="2608984"/>
    <lineage>
        <taxon>Bacteria</taxon>
        <taxon>Bacillati</taxon>
        <taxon>Armatimonadota</taxon>
        <taxon>Armatimonadota incertae sedis</taxon>
        <taxon>Candidatus Nitrosymbiomonas</taxon>
    </lineage>
</organism>
<protein>
    <submittedName>
        <fullName evidence="1">Uncharacterized protein</fullName>
    </submittedName>
</protein>
<reference evidence="1" key="1">
    <citation type="journal article" name="DNA Res.">
        <title>The physiological potential of anammox bacteria as revealed by their core genome structure.</title>
        <authorList>
            <person name="Okubo T."/>
            <person name="Toyoda A."/>
            <person name="Fukuhara K."/>
            <person name="Uchiyama I."/>
            <person name="Harigaya Y."/>
            <person name="Kuroiwa M."/>
            <person name="Suzuki T."/>
            <person name="Murakami Y."/>
            <person name="Suwa Y."/>
            <person name="Takami H."/>
        </authorList>
    </citation>
    <scope>NUCLEOTIDE SEQUENCE</scope>
    <source>
        <strain evidence="1">317325-2</strain>
    </source>
</reference>
<proteinExistence type="predicted"/>